<accession>A0A8X6NBN2</accession>
<organism evidence="1 2">
    <name type="scientific">Nephila pilipes</name>
    <name type="common">Giant wood spider</name>
    <name type="synonym">Nephila maculata</name>
    <dbReference type="NCBI Taxonomy" id="299642"/>
    <lineage>
        <taxon>Eukaryota</taxon>
        <taxon>Metazoa</taxon>
        <taxon>Ecdysozoa</taxon>
        <taxon>Arthropoda</taxon>
        <taxon>Chelicerata</taxon>
        <taxon>Arachnida</taxon>
        <taxon>Araneae</taxon>
        <taxon>Araneomorphae</taxon>
        <taxon>Entelegynae</taxon>
        <taxon>Araneoidea</taxon>
        <taxon>Nephilidae</taxon>
        <taxon>Nephila</taxon>
    </lineage>
</organism>
<dbReference type="Proteomes" id="UP000887013">
    <property type="component" value="Unassembled WGS sequence"/>
</dbReference>
<gene>
    <name evidence="1" type="ORF">NPIL_550701</name>
</gene>
<dbReference type="EMBL" id="BMAW01056505">
    <property type="protein sequence ID" value="GFT06176.1"/>
    <property type="molecule type" value="Genomic_DNA"/>
</dbReference>
<dbReference type="AlphaFoldDB" id="A0A8X6NBN2"/>
<proteinExistence type="predicted"/>
<keyword evidence="2" id="KW-1185">Reference proteome</keyword>
<reference evidence="1" key="1">
    <citation type="submission" date="2020-08" db="EMBL/GenBank/DDBJ databases">
        <title>Multicomponent nature underlies the extraordinary mechanical properties of spider dragline silk.</title>
        <authorList>
            <person name="Kono N."/>
            <person name="Nakamura H."/>
            <person name="Mori M."/>
            <person name="Yoshida Y."/>
            <person name="Ohtoshi R."/>
            <person name="Malay A.D."/>
            <person name="Moran D.A.P."/>
            <person name="Tomita M."/>
            <person name="Numata K."/>
            <person name="Arakawa K."/>
        </authorList>
    </citation>
    <scope>NUCLEOTIDE SEQUENCE</scope>
</reference>
<evidence type="ECO:0000313" key="2">
    <source>
        <dbReference type="Proteomes" id="UP000887013"/>
    </source>
</evidence>
<protein>
    <submittedName>
        <fullName evidence="1">Uncharacterized protein</fullName>
    </submittedName>
</protein>
<evidence type="ECO:0000313" key="1">
    <source>
        <dbReference type="EMBL" id="GFT06176.1"/>
    </source>
</evidence>
<name>A0A8X6NBN2_NEPPI</name>
<comment type="caution">
    <text evidence="1">The sequence shown here is derived from an EMBL/GenBank/DDBJ whole genome shotgun (WGS) entry which is preliminary data.</text>
</comment>
<sequence>MDFGGIKTQTHDFVRTLLVTRSETQHDGADGYAIDYFKKLYCRISGLQRPTAASNDYNYHVFQAYKN</sequence>